<dbReference type="EMBL" id="CP017599">
    <property type="protein sequence ID" value="AOX00238.1"/>
    <property type="molecule type" value="Genomic_DNA"/>
</dbReference>
<evidence type="ECO:0000313" key="2">
    <source>
        <dbReference type="EMBL" id="AOX00238.1"/>
    </source>
</evidence>
<feature type="signal peptide" evidence="1">
    <location>
        <begin position="1"/>
        <end position="21"/>
    </location>
</feature>
<accession>A0A1D8TRH0</accession>
<dbReference type="KEGG" id="mpro:BJP34_12950"/>
<dbReference type="AlphaFoldDB" id="A0A1D8TRH0"/>
<keyword evidence="1" id="KW-0732">Signal</keyword>
<feature type="chain" id="PRO_5009438816" evidence="1">
    <location>
        <begin position="22"/>
        <end position="66"/>
    </location>
</feature>
<name>A0A1D8TRH0_9CYAN</name>
<evidence type="ECO:0000313" key="3">
    <source>
        <dbReference type="Proteomes" id="UP000177870"/>
    </source>
</evidence>
<protein>
    <submittedName>
        <fullName evidence="2">Uncharacterized protein</fullName>
    </submittedName>
</protein>
<gene>
    <name evidence="2" type="ORF">BJP34_12950</name>
</gene>
<organism evidence="2 3">
    <name type="scientific">Moorena producens PAL-8-15-08-1</name>
    <dbReference type="NCBI Taxonomy" id="1458985"/>
    <lineage>
        <taxon>Bacteria</taxon>
        <taxon>Bacillati</taxon>
        <taxon>Cyanobacteriota</taxon>
        <taxon>Cyanophyceae</taxon>
        <taxon>Coleofasciculales</taxon>
        <taxon>Coleofasciculaceae</taxon>
        <taxon>Moorena</taxon>
    </lineage>
</organism>
<proteinExistence type="predicted"/>
<reference evidence="3" key="1">
    <citation type="submission" date="2016-10" db="EMBL/GenBank/DDBJ databases">
        <title>Comparative genomics uncovers the prolific and rare metabolic potential of the cyanobacterial genus Moorea.</title>
        <authorList>
            <person name="Leao T."/>
            <person name="Castelao G."/>
            <person name="Korobeynikov A."/>
            <person name="Monroe E.A."/>
            <person name="Podell S."/>
            <person name="Glukhov E."/>
            <person name="Allen E."/>
            <person name="Gerwick W.H."/>
            <person name="Gerwick L."/>
        </authorList>
    </citation>
    <scope>NUCLEOTIDE SEQUENCE [LARGE SCALE GENOMIC DNA]</scope>
    <source>
        <strain evidence="3">PAL-8-15-08-1</strain>
    </source>
</reference>
<sequence>MKGLSLGLVLGVALFANPVFSYQLGEDDGAGVETAKTCSSCGYDDPAGDQGQDCPNCKVNRKTRTK</sequence>
<evidence type="ECO:0000256" key="1">
    <source>
        <dbReference type="SAM" id="SignalP"/>
    </source>
</evidence>
<dbReference type="Proteomes" id="UP000177870">
    <property type="component" value="Chromosome"/>
</dbReference>